<dbReference type="Proteomes" id="UP001168990">
    <property type="component" value="Unassembled WGS sequence"/>
</dbReference>
<keyword evidence="4 7" id="KW-0969">Cilium</keyword>
<evidence type="ECO:0000256" key="3">
    <source>
        <dbReference type="ARBA" id="ARBA00022490"/>
    </source>
</evidence>
<reference evidence="13" key="2">
    <citation type="submission" date="2023-03" db="EMBL/GenBank/DDBJ databases">
        <authorList>
            <person name="Inwood S.N."/>
            <person name="Skelly J.G."/>
            <person name="Guhlin J."/>
            <person name="Harrop T.W.R."/>
            <person name="Goldson S.G."/>
            <person name="Dearden P.K."/>
        </authorList>
    </citation>
    <scope>NUCLEOTIDE SEQUENCE</scope>
    <source>
        <strain evidence="13">Irish</strain>
        <tissue evidence="13">Whole body</tissue>
    </source>
</reference>
<dbReference type="Pfam" id="PF23350">
    <property type="entry name" value="BBS2_pf"/>
    <property type="match status" value="1"/>
</dbReference>
<evidence type="ECO:0000256" key="6">
    <source>
        <dbReference type="ARBA" id="ARBA00023273"/>
    </source>
</evidence>
<evidence type="ECO:0000256" key="7">
    <source>
        <dbReference type="PIRNR" id="PIRNR013684"/>
    </source>
</evidence>
<evidence type="ECO:0000259" key="12">
    <source>
        <dbReference type="Pfam" id="PF23353"/>
    </source>
</evidence>
<name>A0AA39KSK7_9HYME</name>
<gene>
    <name evidence="13" type="ORF">PV328_005712</name>
</gene>
<comment type="subcellular location">
    <subcellularLocation>
        <location evidence="1">Cell projection</location>
        <location evidence="1">Cilium</location>
    </subcellularLocation>
    <subcellularLocation>
        <location evidence="2">Cytoplasm</location>
        <location evidence="2">Cytoskeleton</location>
    </subcellularLocation>
</comment>
<dbReference type="InterPro" id="IPR029430">
    <property type="entry name" value="BBS2_N"/>
</dbReference>
<evidence type="ECO:0000259" key="11">
    <source>
        <dbReference type="Pfam" id="PF23350"/>
    </source>
</evidence>
<dbReference type="Pfam" id="PF14783">
    <property type="entry name" value="BBS2_Mid"/>
    <property type="match status" value="1"/>
</dbReference>
<dbReference type="PANTHER" id="PTHR32465:SF0">
    <property type="entry name" value="BARDET-BIEDL SYNDROME 2 PROTEIN"/>
    <property type="match status" value="1"/>
</dbReference>
<evidence type="ECO:0000259" key="8">
    <source>
        <dbReference type="Pfam" id="PF14781"/>
    </source>
</evidence>
<keyword evidence="6 7" id="KW-0966">Cell projection</keyword>
<keyword evidence="5 7" id="KW-0206">Cytoskeleton</keyword>
<evidence type="ECO:0000313" key="14">
    <source>
        <dbReference type="Proteomes" id="UP001168990"/>
    </source>
</evidence>
<dbReference type="InterPro" id="IPR055380">
    <property type="entry name" value="BBS2_hp_dom"/>
</dbReference>
<evidence type="ECO:0000256" key="5">
    <source>
        <dbReference type="ARBA" id="ARBA00023212"/>
    </source>
</evidence>
<feature type="domain" description="BBS2 hairpin" evidence="12">
    <location>
        <begin position="565"/>
        <end position="662"/>
    </location>
</feature>
<dbReference type="Pfam" id="PF23353">
    <property type="entry name" value="BBS2_hp"/>
    <property type="match status" value="1"/>
</dbReference>
<dbReference type="GO" id="GO:1905515">
    <property type="term" value="P:non-motile cilium assembly"/>
    <property type="evidence" value="ECO:0007669"/>
    <property type="project" value="InterPro"/>
</dbReference>
<dbReference type="InterPro" id="IPR016616">
    <property type="entry name" value="Bardet-Biedl_syndrome_2_prot"/>
</dbReference>
<dbReference type="AlphaFoldDB" id="A0AA39KSK7"/>
<evidence type="ECO:0000313" key="13">
    <source>
        <dbReference type="EMBL" id="KAK0172388.1"/>
    </source>
</evidence>
<dbReference type="Pfam" id="PF14782">
    <property type="entry name" value="BBS2_GAE"/>
    <property type="match status" value="1"/>
</dbReference>
<comment type="caution">
    <text evidence="13">The sequence shown here is derived from an EMBL/GenBank/DDBJ whole genome shotgun (WGS) entry which is preliminary data.</text>
</comment>
<accession>A0AA39KSK7</accession>
<dbReference type="GO" id="GO:0016020">
    <property type="term" value="C:membrane"/>
    <property type="evidence" value="ECO:0007669"/>
    <property type="project" value="TreeGrafter"/>
</dbReference>
<dbReference type="GO" id="GO:0043005">
    <property type="term" value="C:neuron projection"/>
    <property type="evidence" value="ECO:0007669"/>
    <property type="project" value="TreeGrafter"/>
</dbReference>
<dbReference type="GO" id="GO:0031514">
    <property type="term" value="C:motile cilium"/>
    <property type="evidence" value="ECO:0007669"/>
    <property type="project" value="TreeGrafter"/>
</dbReference>
<feature type="domain" description="Ciliary BBSome complex subunit 2 middle region" evidence="10">
    <location>
        <begin position="167"/>
        <end position="274"/>
    </location>
</feature>
<dbReference type="GO" id="GO:0034464">
    <property type="term" value="C:BBSome"/>
    <property type="evidence" value="ECO:0007669"/>
    <property type="project" value="UniProtKB-UniRule"/>
</dbReference>
<evidence type="ECO:0000259" key="10">
    <source>
        <dbReference type="Pfam" id="PF14783"/>
    </source>
</evidence>
<dbReference type="InterPro" id="IPR029429">
    <property type="entry name" value="BBS2_Mid"/>
</dbReference>
<keyword evidence="14" id="KW-1185">Reference proteome</keyword>
<dbReference type="PIRSF" id="PIRSF013684">
    <property type="entry name" value="BBS2"/>
    <property type="match status" value="1"/>
</dbReference>
<dbReference type="SUPFAM" id="SSF50978">
    <property type="entry name" value="WD40 repeat-like"/>
    <property type="match status" value="1"/>
</dbReference>
<dbReference type="GO" id="GO:0036064">
    <property type="term" value="C:ciliary basal body"/>
    <property type="evidence" value="ECO:0007669"/>
    <property type="project" value="TreeGrafter"/>
</dbReference>
<dbReference type="InterPro" id="IPR055379">
    <property type="entry name" value="BBS2_pf_dom"/>
</dbReference>
<protein>
    <recommendedName>
        <fullName evidence="7">Bardet-Biedl syndrome 2 protein homolog</fullName>
    </recommendedName>
</protein>
<proteinExistence type="predicted"/>
<feature type="domain" description="Ciliary BBSome complex subunit 2 N-terminal" evidence="8">
    <location>
        <begin position="18"/>
        <end position="128"/>
    </location>
</feature>
<organism evidence="13 14">
    <name type="scientific">Microctonus aethiopoides</name>
    <dbReference type="NCBI Taxonomy" id="144406"/>
    <lineage>
        <taxon>Eukaryota</taxon>
        <taxon>Metazoa</taxon>
        <taxon>Ecdysozoa</taxon>
        <taxon>Arthropoda</taxon>
        <taxon>Hexapoda</taxon>
        <taxon>Insecta</taxon>
        <taxon>Pterygota</taxon>
        <taxon>Neoptera</taxon>
        <taxon>Endopterygota</taxon>
        <taxon>Hymenoptera</taxon>
        <taxon>Apocrita</taxon>
        <taxon>Ichneumonoidea</taxon>
        <taxon>Braconidae</taxon>
        <taxon>Euphorinae</taxon>
        <taxon>Microctonus</taxon>
    </lineage>
</organism>
<dbReference type="InterPro" id="IPR029333">
    <property type="entry name" value="BBS2_GAE_dom"/>
</dbReference>
<feature type="domain" description="BBS2 platform" evidence="11">
    <location>
        <begin position="468"/>
        <end position="553"/>
    </location>
</feature>
<keyword evidence="3 7" id="KW-0963">Cytoplasm</keyword>
<reference evidence="13" key="1">
    <citation type="journal article" date="2023" name="bioRxiv">
        <title>Scaffold-level genome assemblies of two parasitoid biocontrol wasps reveal the parthenogenesis mechanism and an associated novel virus.</title>
        <authorList>
            <person name="Inwood S."/>
            <person name="Skelly J."/>
            <person name="Guhlin J."/>
            <person name="Harrop T."/>
            <person name="Goldson S."/>
            <person name="Dearden P."/>
        </authorList>
    </citation>
    <scope>NUCLEOTIDE SEQUENCE</scope>
    <source>
        <strain evidence="13">Irish</strain>
        <tissue evidence="13">Whole body</tissue>
    </source>
</reference>
<feature type="domain" description="BBS2 GAE" evidence="9">
    <location>
        <begin position="375"/>
        <end position="455"/>
    </location>
</feature>
<sequence length="695" mass="76795">MAAFTFNLQKKIEPSLVTCGKFDGSHPCLAIATSAGSILIHSPHRQPPANIIDSSHENLERRLEWNGEIAELQIGRQIISLCTGRLHEDERDILIIGMHTHVLAYQVEENADLFYKQVADGAYSLAVGKLSWLPNPVTIIGGNCSVTILNNEGIEIFWTVMGDIVRSLAILDFDGDGENELLAGTEDYELKIIKEDLILWETKETAPVTALAALSGKQFAYVVGNGTVGIYEGGQRLWRIKSKHRVVAIKCYDVNGDGVMELVTGWNSGKIDARSCINGDTVFKLQINSPVAGIVEADYRRTGRPDLVIVSITGEIRGYSAGSIIDTPEPGVAIRQLIAKKQALLMELRQRNNDNSSSSYLSTKLAINAITARTAARLVLASGPGLFIHCVIVFAEGVFEGETLVVHPKIPVGELEIELRPAKNTPVDIHVKVCLGSANTDLFQVFEIVRQLPPFSMYELIPRPAELPNNLRNCGVSFQISERPQRVVLWLNQSFLLSEEFIITDESSIDIWFRGMRDNKIHCLQISSTGNAMIQTQDPNLAGDIIQSLAMYLGIQELGSEAKFPDEEQKLSSALERIKDLKEVDTRLQADAAGGSTLLKNLVVRLEDSRILNDLENMRKRLHQLKTINGDLIRAHEFRVNSRKELALTLKELNVGVRYAARLRVGHAATSTVTRCRAAIQEENTRALVTALQNG</sequence>
<evidence type="ECO:0000256" key="1">
    <source>
        <dbReference type="ARBA" id="ARBA00004138"/>
    </source>
</evidence>
<dbReference type="PANTHER" id="PTHR32465">
    <property type="entry name" value="BARDET-BIEDL SYNDROME 2 PROTEIN"/>
    <property type="match status" value="1"/>
</dbReference>
<evidence type="ECO:0000259" key="9">
    <source>
        <dbReference type="Pfam" id="PF14782"/>
    </source>
</evidence>
<dbReference type="Pfam" id="PF14781">
    <property type="entry name" value="BBS2_N"/>
    <property type="match status" value="1"/>
</dbReference>
<dbReference type="EMBL" id="JAQQBS010000002">
    <property type="protein sequence ID" value="KAK0172388.1"/>
    <property type="molecule type" value="Genomic_DNA"/>
</dbReference>
<evidence type="ECO:0000256" key="2">
    <source>
        <dbReference type="ARBA" id="ARBA00004245"/>
    </source>
</evidence>
<dbReference type="InterPro" id="IPR036322">
    <property type="entry name" value="WD40_repeat_dom_sf"/>
</dbReference>
<evidence type="ECO:0000256" key="4">
    <source>
        <dbReference type="ARBA" id="ARBA00023069"/>
    </source>
</evidence>